<name>A0A379AS55_AVIAV</name>
<evidence type="ECO:0000256" key="4">
    <source>
        <dbReference type="ARBA" id="ARBA00022729"/>
    </source>
</evidence>
<dbReference type="Pfam" id="PF24575">
    <property type="entry name" value="TPR_Slam"/>
    <property type="match status" value="1"/>
</dbReference>
<evidence type="ECO:0000256" key="6">
    <source>
        <dbReference type="ARBA" id="ARBA00023237"/>
    </source>
</evidence>
<feature type="domain" description="Surface lipoprotein assembly modifier N-terminal TPR repeats region" evidence="9">
    <location>
        <begin position="35"/>
        <end position="136"/>
    </location>
</feature>
<dbReference type="EMBL" id="UGSP01000001">
    <property type="protein sequence ID" value="SUB24517.1"/>
    <property type="molecule type" value="Genomic_DNA"/>
</dbReference>
<evidence type="ECO:0000256" key="5">
    <source>
        <dbReference type="ARBA" id="ARBA00023136"/>
    </source>
</evidence>
<dbReference type="RefSeq" id="WP_115249701.1">
    <property type="nucleotide sequence ID" value="NZ_UGSP01000001.1"/>
</dbReference>
<feature type="domain" description="Surface lipoprotein assembly modifier C-terminal" evidence="8">
    <location>
        <begin position="165"/>
        <end position="460"/>
    </location>
</feature>
<keyword evidence="6" id="KW-0998">Cell outer membrane</keyword>
<evidence type="ECO:0000256" key="2">
    <source>
        <dbReference type="ARBA" id="ARBA00022452"/>
    </source>
</evidence>
<dbReference type="GeneID" id="300133759"/>
<organism evidence="10 11">
    <name type="scientific">Avibacterium avium</name>
    <name type="common">Pasteurella avium</name>
    <dbReference type="NCBI Taxonomy" id="751"/>
    <lineage>
        <taxon>Bacteria</taxon>
        <taxon>Pseudomonadati</taxon>
        <taxon>Pseudomonadota</taxon>
        <taxon>Gammaproteobacteria</taxon>
        <taxon>Pasteurellales</taxon>
        <taxon>Pasteurellaceae</taxon>
        <taxon>Avibacterium</taxon>
    </lineage>
</organism>
<evidence type="ECO:0000256" key="3">
    <source>
        <dbReference type="ARBA" id="ARBA00022692"/>
    </source>
</evidence>
<keyword evidence="5" id="KW-0472">Membrane</keyword>
<keyword evidence="4" id="KW-0732">Signal</keyword>
<comment type="subcellular location">
    <subcellularLocation>
        <location evidence="1">Cell outer membrane</location>
        <topology evidence="1">Multi-pass membrane protein</topology>
    </subcellularLocation>
</comment>
<dbReference type="InterPro" id="IPR007655">
    <property type="entry name" value="Slam_C"/>
</dbReference>
<gene>
    <name evidence="10" type="ORF">NCTC11297_01561</name>
</gene>
<evidence type="ECO:0000256" key="7">
    <source>
        <dbReference type="ARBA" id="ARBA00023609"/>
    </source>
</evidence>
<sequence length="460" mass="53604">MDRYAIEQERQQLRNELTYQQKVSELKKKDDGYVRLTGKELRENPAILERLFLDSLIKMNKAILPSLIGIYKNVPERDESLIEWAEALLATDKSLGTASDKFSKLNKNFPNNDFIAFQYASVLFANKRYVESEKLFKQLSSSARTKQDDEVYQQYLKAIDQKSEWNFRLDSNFLNDRNLNQAAPAGTTWTLPNGGTYTYNTERQKGKGIALGLSTDKQFFLNDGQYIAFNASARGKYYWNNHKYNDLNLNAGIGYGYQDAKFGVEVRPYFSKRLYRGGLSDYGSLDSYSNTWGSSLSLNYWFMPRLRYSTYYNFSRTIYNKDANHISNGNGHFLTNALTYFTPSGQYFYGALDLGWKKAEEDTESYFRKGIRFSWGREWPYEFMSSITLGYSIVERKEALLYDIKQKDKTYFSSLSLSNKKLSYKGFMPKLTWSYTKVKSNYPIFSYNANDLMLEVEKTF</sequence>
<protein>
    <submittedName>
        <fullName evidence="10">TPR repeat-containing protein NMB0313</fullName>
    </submittedName>
</protein>
<evidence type="ECO:0000313" key="11">
    <source>
        <dbReference type="Proteomes" id="UP000255098"/>
    </source>
</evidence>
<evidence type="ECO:0000259" key="9">
    <source>
        <dbReference type="Pfam" id="PF24575"/>
    </source>
</evidence>
<dbReference type="GO" id="GO:0009279">
    <property type="term" value="C:cell outer membrane"/>
    <property type="evidence" value="ECO:0007669"/>
    <property type="project" value="UniProtKB-SubCell"/>
</dbReference>
<keyword evidence="11" id="KW-1185">Reference proteome</keyword>
<accession>A0A379AS55</accession>
<dbReference type="InterPro" id="IPR057556">
    <property type="entry name" value="TPR_Slam"/>
</dbReference>
<dbReference type="Proteomes" id="UP000255098">
    <property type="component" value="Unassembled WGS sequence"/>
</dbReference>
<evidence type="ECO:0000313" key="10">
    <source>
        <dbReference type="EMBL" id="SUB24517.1"/>
    </source>
</evidence>
<reference evidence="10 11" key="1">
    <citation type="submission" date="2018-06" db="EMBL/GenBank/DDBJ databases">
        <authorList>
            <consortium name="Pathogen Informatics"/>
            <person name="Doyle S."/>
        </authorList>
    </citation>
    <scope>NUCLEOTIDE SEQUENCE [LARGE SCALE GENOMIC DNA]</scope>
    <source>
        <strain evidence="11">NCTC 11297</strain>
    </source>
</reference>
<keyword evidence="2" id="KW-1134">Transmembrane beta strand</keyword>
<evidence type="ECO:0000256" key="1">
    <source>
        <dbReference type="ARBA" id="ARBA00004571"/>
    </source>
</evidence>
<proteinExistence type="inferred from homology"/>
<keyword evidence="3" id="KW-0812">Transmembrane</keyword>
<comment type="similarity">
    <text evidence="7">Belongs to the Slam family.</text>
</comment>
<dbReference type="Pfam" id="PF04575">
    <property type="entry name" value="SlipAM"/>
    <property type="match status" value="1"/>
</dbReference>
<evidence type="ECO:0000259" key="8">
    <source>
        <dbReference type="Pfam" id="PF04575"/>
    </source>
</evidence>
<dbReference type="AlphaFoldDB" id="A0A379AS55"/>